<accession>A0A915IGI4</accession>
<keyword evidence="1" id="KW-1185">Reference proteome</keyword>
<proteinExistence type="predicted"/>
<dbReference type="WBParaSite" id="nRc.2.0.1.t13008-RA">
    <property type="protein sequence ID" value="nRc.2.0.1.t13008-RA"/>
    <property type="gene ID" value="nRc.2.0.1.g13008"/>
</dbReference>
<protein>
    <submittedName>
        <fullName evidence="2">Uncharacterized protein</fullName>
    </submittedName>
</protein>
<dbReference type="AlphaFoldDB" id="A0A915IGI4"/>
<sequence>MEPPSPMKVDDNITTDKLVIDETVVVTPDSEMADIGQFRGSRNVEDGHSLSPGCQEIAKVDAICVDADLHRHCA</sequence>
<name>A0A915IGI4_ROMCU</name>
<evidence type="ECO:0000313" key="1">
    <source>
        <dbReference type="Proteomes" id="UP000887565"/>
    </source>
</evidence>
<organism evidence="1 2">
    <name type="scientific">Romanomermis culicivorax</name>
    <name type="common">Nematode worm</name>
    <dbReference type="NCBI Taxonomy" id="13658"/>
    <lineage>
        <taxon>Eukaryota</taxon>
        <taxon>Metazoa</taxon>
        <taxon>Ecdysozoa</taxon>
        <taxon>Nematoda</taxon>
        <taxon>Enoplea</taxon>
        <taxon>Dorylaimia</taxon>
        <taxon>Mermithida</taxon>
        <taxon>Mermithoidea</taxon>
        <taxon>Mermithidae</taxon>
        <taxon>Romanomermis</taxon>
    </lineage>
</organism>
<reference evidence="2" key="1">
    <citation type="submission" date="2022-11" db="UniProtKB">
        <authorList>
            <consortium name="WormBaseParasite"/>
        </authorList>
    </citation>
    <scope>IDENTIFICATION</scope>
</reference>
<dbReference type="Proteomes" id="UP000887565">
    <property type="component" value="Unplaced"/>
</dbReference>
<evidence type="ECO:0000313" key="2">
    <source>
        <dbReference type="WBParaSite" id="nRc.2.0.1.t13008-RA"/>
    </source>
</evidence>